<dbReference type="AlphaFoldDB" id="A0A0V1H9W9"/>
<dbReference type="Proteomes" id="UP000055024">
    <property type="component" value="Unassembled WGS sequence"/>
</dbReference>
<reference evidence="2 3" key="1">
    <citation type="submission" date="2015-01" db="EMBL/GenBank/DDBJ databases">
        <title>Evolution of Trichinella species and genotypes.</title>
        <authorList>
            <person name="Korhonen P.K."/>
            <person name="Edoardo P."/>
            <person name="Giuseppe L.R."/>
            <person name="Gasser R.B."/>
        </authorList>
    </citation>
    <scope>NUCLEOTIDE SEQUENCE [LARGE SCALE GENOMIC DNA]</scope>
    <source>
        <strain evidence="2">ISS1029</strain>
    </source>
</reference>
<evidence type="ECO:0000313" key="2">
    <source>
        <dbReference type="EMBL" id="KRZ07055.1"/>
    </source>
</evidence>
<feature type="transmembrane region" description="Helical" evidence="1">
    <location>
        <begin position="6"/>
        <end position="29"/>
    </location>
</feature>
<comment type="caution">
    <text evidence="2">The sequence shown here is derived from an EMBL/GenBank/DDBJ whole genome shotgun (WGS) entry which is preliminary data.</text>
</comment>
<evidence type="ECO:0000256" key="1">
    <source>
        <dbReference type="SAM" id="Phobius"/>
    </source>
</evidence>
<evidence type="ECO:0000313" key="3">
    <source>
        <dbReference type="Proteomes" id="UP000055024"/>
    </source>
</evidence>
<keyword evidence="3" id="KW-1185">Reference proteome</keyword>
<proteinExistence type="predicted"/>
<dbReference type="OrthoDB" id="6154864at2759"/>
<dbReference type="EMBL" id="JYDP01000108">
    <property type="protein sequence ID" value="KRZ07055.1"/>
    <property type="molecule type" value="Genomic_DNA"/>
</dbReference>
<gene>
    <name evidence="2" type="ORF">T11_3766</name>
</gene>
<organism evidence="2 3">
    <name type="scientific">Trichinella zimbabwensis</name>
    <dbReference type="NCBI Taxonomy" id="268475"/>
    <lineage>
        <taxon>Eukaryota</taxon>
        <taxon>Metazoa</taxon>
        <taxon>Ecdysozoa</taxon>
        <taxon>Nematoda</taxon>
        <taxon>Enoplea</taxon>
        <taxon>Dorylaimia</taxon>
        <taxon>Trichinellida</taxon>
        <taxon>Trichinellidae</taxon>
        <taxon>Trichinella</taxon>
    </lineage>
</organism>
<keyword evidence="1" id="KW-0812">Transmembrane</keyword>
<sequence>MEFKTVKFIFFWSCVWFLCFTFLSSLNYFPFCSTMYNHRAKRYPNCLNCLNLQQIPDVFRTTKAGEDFLLWQSASRHILVFPTGSNIRLLAAR</sequence>
<keyword evidence="1" id="KW-0472">Membrane</keyword>
<keyword evidence="1" id="KW-1133">Transmembrane helix</keyword>
<accession>A0A0V1H9W9</accession>
<protein>
    <submittedName>
        <fullName evidence="2">Uncharacterized protein</fullName>
    </submittedName>
</protein>
<name>A0A0V1H9W9_9BILA</name>